<dbReference type="EMBL" id="QGLE01000012">
    <property type="protein sequence ID" value="PWR19262.1"/>
    <property type="molecule type" value="Genomic_DNA"/>
</dbReference>
<dbReference type="Gene3D" id="2.40.50.100">
    <property type="match status" value="1"/>
</dbReference>
<dbReference type="RefSeq" id="WP_109907461.1">
    <property type="nucleotide sequence ID" value="NZ_QGLE01000012.1"/>
</dbReference>
<dbReference type="GO" id="GO:0015562">
    <property type="term" value="F:efflux transmembrane transporter activity"/>
    <property type="evidence" value="ECO:0007669"/>
    <property type="project" value="TreeGrafter"/>
</dbReference>
<dbReference type="Pfam" id="PF25973">
    <property type="entry name" value="BSH_CzcB"/>
    <property type="match status" value="1"/>
</dbReference>
<keyword evidence="2" id="KW-0732">Signal</keyword>
<dbReference type="InterPro" id="IPR058627">
    <property type="entry name" value="MdtA-like_C"/>
</dbReference>
<proteinExistence type="inferred from homology"/>
<evidence type="ECO:0000259" key="3">
    <source>
        <dbReference type="Pfam" id="PF25967"/>
    </source>
</evidence>
<comment type="similarity">
    <text evidence="1">Belongs to the membrane fusion protein (MFP) (TC 8.A.1) family.</text>
</comment>
<evidence type="ECO:0000256" key="2">
    <source>
        <dbReference type="SAM" id="SignalP"/>
    </source>
</evidence>
<dbReference type="Pfam" id="PF25967">
    <property type="entry name" value="RND-MFP_C"/>
    <property type="match status" value="1"/>
</dbReference>
<feature type="domain" description="Multidrug resistance protein MdtA-like C-terminal permuted SH3" evidence="3">
    <location>
        <begin position="274"/>
        <end position="334"/>
    </location>
</feature>
<evidence type="ECO:0000256" key="1">
    <source>
        <dbReference type="ARBA" id="ARBA00009477"/>
    </source>
</evidence>
<dbReference type="SUPFAM" id="SSF111369">
    <property type="entry name" value="HlyD-like secretion proteins"/>
    <property type="match status" value="1"/>
</dbReference>
<dbReference type="NCBIfam" id="TIGR01730">
    <property type="entry name" value="RND_mfp"/>
    <property type="match status" value="1"/>
</dbReference>
<dbReference type="PANTHER" id="PTHR30469">
    <property type="entry name" value="MULTIDRUG RESISTANCE PROTEIN MDTA"/>
    <property type="match status" value="1"/>
</dbReference>
<sequence>MRPFLSLAALLAFAGLAAPALAADAGVKEQPPRPVAAASAVLALDAGDIKASGLVAYKREVVLSFKVGGVVQAFSVDVGDEVKQGQSLAILDTAEIDAQWREVTANVEKARRDVQRLAPLVGQGFAAQARLDDARTALAMAEANRDSVAFNRSLAEIKAPADGVILARDIESGQIVPAGLTVLTLGDIGSGRVVKVGIADRDVVKIALGDAAGVRLPGVEAPTTAHVSRIAPKGDMRTGAFMVELSLDDTGLRLPSGLVADVAIRPRSQEESRVVMIPASAILEGFGAEGSVFVIDPATSRVERRRVAFGPLSGENVQIRDGLAPGEKVVSAGAGYLRDGDAVLVTDLVALRDGTAKPAQ</sequence>
<reference evidence="5 6" key="1">
    <citation type="submission" date="2018-05" db="EMBL/GenBank/DDBJ databases">
        <title>Zavarzinia sp. HR-AS.</title>
        <authorList>
            <person name="Lee Y."/>
            <person name="Jeon C.O."/>
        </authorList>
    </citation>
    <scope>NUCLEOTIDE SEQUENCE [LARGE SCALE GENOMIC DNA]</scope>
    <source>
        <strain evidence="5 6">HR-AS</strain>
    </source>
</reference>
<dbReference type="Gene3D" id="2.40.420.20">
    <property type="match status" value="1"/>
</dbReference>
<comment type="caution">
    <text evidence="5">The sequence shown here is derived from an EMBL/GenBank/DDBJ whole genome shotgun (WGS) entry which is preliminary data.</text>
</comment>
<feature type="signal peptide" evidence="2">
    <location>
        <begin position="1"/>
        <end position="22"/>
    </location>
</feature>
<feature type="chain" id="PRO_5016432814" evidence="2">
    <location>
        <begin position="23"/>
        <end position="360"/>
    </location>
</feature>
<dbReference type="GO" id="GO:1990281">
    <property type="term" value="C:efflux pump complex"/>
    <property type="evidence" value="ECO:0007669"/>
    <property type="project" value="TreeGrafter"/>
</dbReference>
<evidence type="ECO:0000313" key="5">
    <source>
        <dbReference type="EMBL" id="PWR19262.1"/>
    </source>
</evidence>
<dbReference type="Gene3D" id="2.40.30.170">
    <property type="match status" value="1"/>
</dbReference>
<dbReference type="PANTHER" id="PTHR30469:SF15">
    <property type="entry name" value="HLYD FAMILY OF SECRETION PROTEINS"/>
    <property type="match status" value="1"/>
</dbReference>
<keyword evidence="6" id="KW-1185">Reference proteome</keyword>
<organism evidence="5 6">
    <name type="scientific">Zavarzinia aquatilis</name>
    <dbReference type="NCBI Taxonomy" id="2211142"/>
    <lineage>
        <taxon>Bacteria</taxon>
        <taxon>Pseudomonadati</taxon>
        <taxon>Pseudomonadota</taxon>
        <taxon>Alphaproteobacteria</taxon>
        <taxon>Rhodospirillales</taxon>
        <taxon>Zavarziniaceae</taxon>
        <taxon>Zavarzinia</taxon>
    </lineage>
</organism>
<dbReference type="InterPro" id="IPR058647">
    <property type="entry name" value="BSH_CzcB-like"/>
</dbReference>
<evidence type="ECO:0000313" key="6">
    <source>
        <dbReference type="Proteomes" id="UP000245461"/>
    </source>
</evidence>
<dbReference type="Proteomes" id="UP000245461">
    <property type="component" value="Unassembled WGS sequence"/>
</dbReference>
<evidence type="ECO:0000259" key="4">
    <source>
        <dbReference type="Pfam" id="PF25973"/>
    </source>
</evidence>
<dbReference type="AlphaFoldDB" id="A0A317DXR0"/>
<dbReference type="Gene3D" id="1.10.287.470">
    <property type="entry name" value="Helix hairpin bin"/>
    <property type="match status" value="1"/>
</dbReference>
<name>A0A317DXR0_9PROT</name>
<protein>
    <submittedName>
        <fullName evidence="5">Uncharacterized protein</fullName>
    </submittedName>
</protein>
<dbReference type="InterPro" id="IPR006143">
    <property type="entry name" value="RND_pump_MFP"/>
</dbReference>
<dbReference type="OrthoDB" id="9806939at2"/>
<accession>A0A317DXR0</accession>
<gene>
    <name evidence="5" type="ORF">DKG74_17430</name>
</gene>
<feature type="domain" description="CzcB-like barrel-sandwich hybrid" evidence="4">
    <location>
        <begin position="62"/>
        <end position="187"/>
    </location>
</feature>